<dbReference type="Proteomes" id="UP001569154">
    <property type="component" value="Unassembled WGS sequence"/>
</dbReference>
<name>A0ABV4L5G6_9GAMM</name>
<sequence>MKFERVKEGEFFRLAEAGVITDVIAQESDLNNNEFHVIGIVAARGIAYVIRHGRVDELRSWKRLDRLAQQLKERGILKMQVQFRK</sequence>
<dbReference type="EMBL" id="JBGONM010000044">
    <property type="protein sequence ID" value="MEZ8082835.1"/>
    <property type="molecule type" value="Genomic_DNA"/>
</dbReference>
<keyword evidence="2" id="KW-1185">Reference proteome</keyword>
<gene>
    <name evidence="1" type="ORF">ACED35_17090</name>
</gene>
<reference evidence="1 2" key="1">
    <citation type="submission" date="2024-06" db="EMBL/GenBank/DDBJ databases">
        <authorList>
            <person name="Steensen K."/>
            <person name="Seneca J."/>
            <person name="Bartlau N."/>
            <person name="Yu A.X."/>
            <person name="Polz M.F."/>
        </authorList>
    </citation>
    <scope>NUCLEOTIDE SEQUENCE [LARGE SCALE GENOMIC DNA]</scope>
    <source>
        <strain evidence="1 2">1F260</strain>
    </source>
</reference>
<accession>A0ABV4L5G6</accession>
<proteinExistence type="predicted"/>
<evidence type="ECO:0000313" key="1">
    <source>
        <dbReference type="EMBL" id="MEZ8082835.1"/>
    </source>
</evidence>
<comment type="caution">
    <text evidence="1">The sequence shown here is derived from an EMBL/GenBank/DDBJ whole genome shotgun (WGS) entry which is preliminary data.</text>
</comment>
<dbReference type="RefSeq" id="WP_371734968.1">
    <property type="nucleotide sequence ID" value="NZ_JBGONM010000044.1"/>
</dbReference>
<evidence type="ECO:0000313" key="2">
    <source>
        <dbReference type="Proteomes" id="UP001569154"/>
    </source>
</evidence>
<protein>
    <submittedName>
        <fullName evidence="1">Uncharacterized protein</fullName>
    </submittedName>
</protein>
<organism evidence="1 2">
    <name type="scientific">Enterovibrio norvegicus</name>
    <dbReference type="NCBI Taxonomy" id="188144"/>
    <lineage>
        <taxon>Bacteria</taxon>
        <taxon>Pseudomonadati</taxon>
        <taxon>Pseudomonadota</taxon>
        <taxon>Gammaproteobacteria</taxon>
        <taxon>Vibrionales</taxon>
        <taxon>Vibrionaceae</taxon>
        <taxon>Enterovibrio</taxon>
    </lineage>
</organism>